<reference evidence="2" key="1">
    <citation type="submission" date="2023-10" db="EMBL/GenBank/DDBJ databases">
        <authorList>
            <person name="Hackl T."/>
        </authorList>
    </citation>
    <scope>NUCLEOTIDE SEQUENCE</scope>
</reference>
<evidence type="ECO:0000313" key="2">
    <source>
        <dbReference type="EMBL" id="CAJ2502584.1"/>
    </source>
</evidence>
<dbReference type="EMBL" id="CAUWAG010000004">
    <property type="protein sequence ID" value="CAJ2502584.1"/>
    <property type="molecule type" value="Genomic_DNA"/>
</dbReference>
<keyword evidence="3" id="KW-1185">Reference proteome</keyword>
<dbReference type="AlphaFoldDB" id="A0AAI8VCQ7"/>
<evidence type="ECO:0000313" key="3">
    <source>
        <dbReference type="Proteomes" id="UP001295740"/>
    </source>
</evidence>
<sequence length="65" mass="7231">MAGTLEKDPFEELPPYDADNDSTAAFAAARGTANSDGEDGHTVTRNQRNVFDYMSYCWYKQGIYG</sequence>
<proteinExistence type="predicted"/>
<gene>
    <name evidence="2" type="ORF">KHLLAP_LOCUS3052</name>
</gene>
<name>A0AAI8VCQ7_9PEZI</name>
<comment type="caution">
    <text evidence="2">The sequence shown here is derived from an EMBL/GenBank/DDBJ whole genome shotgun (WGS) entry which is preliminary data.</text>
</comment>
<evidence type="ECO:0000256" key="1">
    <source>
        <dbReference type="SAM" id="MobiDB-lite"/>
    </source>
</evidence>
<protein>
    <submittedName>
        <fullName evidence="2">Uu.00g099780.m01.CDS01</fullName>
    </submittedName>
</protein>
<dbReference type="Proteomes" id="UP001295740">
    <property type="component" value="Unassembled WGS sequence"/>
</dbReference>
<organism evidence="2 3">
    <name type="scientific">Anthostomella pinea</name>
    <dbReference type="NCBI Taxonomy" id="933095"/>
    <lineage>
        <taxon>Eukaryota</taxon>
        <taxon>Fungi</taxon>
        <taxon>Dikarya</taxon>
        <taxon>Ascomycota</taxon>
        <taxon>Pezizomycotina</taxon>
        <taxon>Sordariomycetes</taxon>
        <taxon>Xylariomycetidae</taxon>
        <taxon>Xylariales</taxon>
        <taxon>Xylariaceae</taxon>
        <taxon>Anthostomella</taxon>
    </lineage>
</organism>
<feature type="compositionally biased region" description="Basic and acidic residues" evidence="1">
    <location>
        <begin position="1"/>
        <end position="10"/>
    </location>
</feature>
<accession>A0AAI8VCQ7</accession>
<feature type="region of interest" description="Disordered" evidence="1">
    <location>
        <begin position="1"/>
        <end position="22"/>
    </location>
</feature>